<organism evidence="2 3">
    <name type="scientific">Cohnella terricola</name>
    <dbReference type="NCBI Taxonomy" id="1289167"/>
    <lineage>
        <taxon>Bacteria</taxon>
        <taxon>Bacillati</taxon>
        <taxon>Bacillota</taxon>
        <taxon>Bacilli</taxon>
        <taxon>Bacillales</taxon>
        <taxon>Paenibacillaceae</taxon>
        <taxon>Cohnella</taxon>
    </lineage>
</organism>
<comment type="caution">
    <text evidence="2">The sequence shown here is derived from an EMBL/GenBank/DDBJ whole genome shotgun (WGS) entry which is preliminary data.</text>
</comment>
<dbReference type="AlphaFoldDB" id="A0A559J8T7"/>
<evidence type="ECO:0000313" key="2">
    <source>
        <dbReference type="EMBL" id="TVX96310.1"/>
    </source>
</evidence>
<keyword evidence="3" id="KW-1185">Reference proteome</keyword>
<protein>
    <submittedName>
        <fullName evidence="2">DinB family protein</fullName>
    </submittedName>
</protein>
<reference evidence="2 3" key="1">
    <citation type="submission" date="2019-07" db="EMBL/GenBank/DDBJ databases">
        <authorList>
            <person name="Kim J."/>
        </authorList>
    </citation>
    <scope>NUCLEOTIDE SEQUENCE [LARGE SCALE GENOMIC DNA]</scope>
    <source>
        <strain evidence="2 3">G13</strain>
    </source>
</reference>
<dbReference type="InterPro" id="IPR034660">
    <property type="entry name" value="DinB/YfiT-like"/>
</dbReference>
<gene>
    <name evidence="2" type="ORF">FPZ45_21640</name>
</gene>
<name>A0A559J8T7_9BACL</name>
<dbReference type="Gene3D" id="1.20.120.450">
    <property type="entry name" value="dinb family like domain"/>
    <property type="match status" value="1"/>
</dbReference>
<proteinExistence type="predicted"/>
<evidence type="ECO:0000259" key="1">
    <source>
        <dbReference type="Pfam" id="PF12867"/>
    </source>
</evidence>
<dbReference type="InterPro" id="IPR024775">
    <property type="entry name" value="DinB-like"/>
</dbReference>
<feature type="domain" description="DinB-like" evidence="1">
    <location>
        <begin position="123"/>
        <end position="246"/>
    </location>
</feature>
<sequence length="262" mass="30799">MPNKSSLMQIQTTISYRQLLAMSALNYSFFSFNDSLEFTFTQRSNLTLSFIYTKRTQNSSILLNSPDNIERYHVTIYVEQLHESNNWSRKRRGNMSSSKKDVLLDQLAACHNDLSWFPTFVDSVKDLTAEQAVWRKDETSHSIWQLVSHLTYWNNKWLTYFIGKESFKSIGKNNASTFNIEEEINEENWRKAVTKLDGLFYEFRKVITDHPESKLDTFVPDYPGDCPWWAAISNLCTHNTYHIGQIVFIRKQQGWANKSEWS</sequence>
<accession>A0A559J8T7</accession>
<dbReference type="SUPFAM" id="SSF109854">
    <property type="entry name" value="DinB/YfiT-like putative metalloenzymes"/>
    <property type="match status" value="1"/>
</dbReference>
<dbReference type="OrthoDB" id="9798830at2"/>
<dbReference type="Proteomes" id="UP000316330">
    <property type="component" value="Unassembled WGS sequence"/>
</dbReference>
<dbReference type="Pfam" id="PF12867">
    <property type="entry name" value="DinB_2"/>
    <property type="match status" value="1"/>
</dbReference>
<evidence type="ECO:0000313" key="3">
    <source>
        <dbReference type="Proteomes" id="UP000316330"/>
    </source>
</evidence>
<dbReference type="EMBL" id="VNJJ01000017">
    <property type="protein sequence ID" value="TVX96310.1"/>
    <property type="molecule type" value="Genomic_DNA"/>
</dbReference>